<evidence type="ECO:0000256" key="1">
    <source>
        <dbReference type="ARBA" id="ARBA00005964"/>
    </source>
</evidence>
<evidence type="ECO:0000313" key="7">
    <source>
        <dbReference type="RefSeq" id="XP_018014529.1"/>
    </source>
</evidence>
<sequence>MYQQKSTRRQLVLQVVVQVFFSTTCSCDQLLSRVVTTKYGPIQGVIRQHSSATLPAVEAFLGVPYASPPTGEGRFTPTSSPLPWDAVKKCTELPPVCPQQLPHLGYPGGSLPPDRMQYLRSESRKLERQSEDCLYLNIYAPHDGGGSYPVMVFIQGEAFWWGSGNLYDGTVLASYGRLVVVTLNYRLGPLGFLNTSPTGSTRKVVGNQGLMDQLAALSWVHENIAAFGGDPGRVTLFGHAAGAACITYLMVSPVLVPGLFHRAILMSGSALSSWAEVQDGISVTARLARALNCSLPSDLREQHPETIVCLRNLSAQTLVNAPLPKYKFASLFGPSVDGVVVTADYRIRLARELKDRNLSVILGVTEGDAYPELTHRQATEGLNMKERNRIFRTFVRNSYDHHLQEIYLAMCKEYTDWGNPSHHPIEVRDLAVEALSDGGFVAPMTRTAAVLSQRADTYVYVYAHHDADHQ</sequence>
<dbReference type="Gene3D" id="3.40.50.1820">
    <property type="entry name" value="alpha/beta hydrolase"/>
    <property type="match status" value="1"/>
</dbReference>
<dbReference type="InterPro" id="IPR051093">
    <property type="entry name" value="Neuroligin/BSAL"/>
</dbReference>
<feature type="domain" description="Carboxylesterase type B" evidence="5">
    <location>
        <begin position="33"/>
        <end position="467"/>
    </location>
</feature>
<gene>
    <name evidence="7" type="primary">LOC108671487</name>
</gene>
<dbReference type="OMA" id="LECPIND"/>
<evidence type="ECO:0000259" key="5">
    <source>
        <dbReference type="Pfam" id="PF00135"/>
    </source>
</evidence>
<evidence type="ECO:0000256" key="3">
    <source>
        <dbReference type="ARBA" id="ARBA00023180"/>
    </source>
</evidence>
<accession>A0A8B7NLI8</accession>
<dbReference type="RefSeq" id="XP_018014529.1">
    <property type="nucleotide sequence ID" value="XM_018159040.1"/>
</dbReference>
<dbReference type="AlphaFoldDB" id="A0A8B7NLI8"/>
<feature type="signal peptide" evidence="4">
    <location>
        <begin position="1"/>
        <end position="27"/>
    </location>
</feature>
<keyword evidence="3" id="KW-0325">Glycoprotein</keyword>
<comment type="similarity">
    <text evidence="1">Belongs to the type-B carboxylesterase/lipase family.</text>
</comment>
<dbReference type="PANTHER" id="PTHR43903">
    <property type="entry name" value="NEUROLIGIN"/>
    <property type="match status" value="1"/>
</dbReference>
<dbReference type="InterPro" id="IPR002018">
    <property type="entry name" value="CarbesteraseB"/>
</dbReference>
<evidence type="ECO:0000256" key="2">
    <source>
        <dbReference type="ARBA" id="ARBA00022729"/>
    </source>
</evidence>
<reference evidence="7" key="1">
    <citation type="submission" date="2025-08" db="UniProtKB">
        <authorList>
            <consortium name="RefSeq"/>
        </authorList>
    </citation>
    <scope>IDENTIFICATION</scope>
    <source>
        <tissue evidence="7">Whole organism</tissue>
    </source>
</reference>
<name>A0A8B7NLI8_HYAAZ</name>
<dbReference type="Proteomes" id="UP000694843">
    <property type="component" value="Unplaced"/>
</dbReference>
<dbReference type="KEGG" id="hazt:108671487"/>
<keyword evidence="2 4" id="KW-0732">Signal</keyword>
<dbReference type="Pfam" id="PF00135">
    <property type="entry name" value="COesterase"/>
    <property type="match status" value="1"/>
</dbReference>
<dbReference type="InterPro" id="IPR019819">
    <property type="entry name" value="Carboxylesterase_B_CS"/>
</dbReference>
<dbReference type="OrthoDB" id="3200163at2759"/>
<keyword evidence="6" id="KW-1185">Reference proteome</keyword>
<dbReference type="SUPFAM" id="SSF53474">
    <property type="entry name" value="alpha/beta-Hydrolases"/>
    <property type="match status" value="1"/>
</dbReference>
<dbReference type="GeneID" id="108671487"/>
<dbReference type="PROSITE" id="PS00941">
    <property type="entry name" value="CARBOXYLESTERASE_B_2"/>
    <property type="match status" value="1"/>
</dbReference>
<organism evidence="6 7">
    <name type="scientific">Hyalella azteca</name>
    <name type="common">Amphipod</name>
    <dbReference type="NCBI Taxonomy" id="294128"/>
    <lineage>
        <taxon>Eukaryota</taxon>
        <taxon>Metazoa</taxon>
        <taxon>Ecdysozoa</taxon>
        <taxon>Arthropoda</taxon>
        <taxon>Crustacea</taxon>
        <taxon>Multicrustacea</taxon>
        <taxon>Malacostraca</taxon>
        <taxon>Eumalacostraca</taxon>
        <taxon>Peracarida</taxon>
        <taxon>Amphipoda</taxon>
        <taxon>Senticaudata</taxon>
        <taxon>Talitrida</taxon>
        <taxon>Talitroidea</taxon>
        <taxon>Hyalellidae</taxon>
        <taxon>Hyalella</taxon>
    </lineage>
</organism>
<evidence type="ECO:0000256" key="4">
    <source>
        <dbReference type="SAM" id="SignalP"/>
    </source>
</evidence>
<evidence type="ECO:0000313" key="6">
    <source>
        <dbReference type="Proteomes" id="UP000694843"/>
    </source>
</evidence>
<feature type="chain" id="PRO_5034579384" evidence="4">
    <location>
        <begin position="28"/>
        <end position="470"/>
    </location>
</feature>
<proteinExistence type="inferred from homology"/>
<dbReference type="InterPro" id="IPR029058">
    <property type="entry name" value="AB_hydrolase_fold"/>
</dbReference>
<dbReference type="PROSITE" id="PS51257">
    <property type="entry name" value="PROKAR_LIPOPROTEIN"/>
    <property type="match status" value="1"/>
</dbReference>
<protein>
    <submittedName>
        <fullName evidence="7">Neuroligin-2-like</fullName>
    </submittedName>
</protein>
<feature type="non-terminal residue" evidence="7">
    <location>
        <position position="470"/>
    </location>
</feature>